<accession>A9U5S0</accession>
<name>A9U5S0_PHYPA</name>
<reference evidence="1" key="1">
    <citation type="journal article" date="2008" name="Science">
        <title>The Physcomitrella genome reveals evolutionary insights into the conquest of land by plants.</title>
        <authorList>
            <person name="Rensing S."/>
            <person name="Lang D."/>
            <person name="Zimmer A."/>
            <person name="Terry A."/>
            <person name="Salamov A."/>
            <person name="Shapiro H."/>
            <person name="Nishiyama T."/>
            <person name="Perroud P.-F."/>
            <person name="Lindquist E."/>
            <person name="Kamisugi Y."/>
            <person name="Tanahashi T."/>
            <person name="Sakakibara K."/>
            <person name="Fujita T."/>
            <person name="Oishi K."/>
            <person name="Shin-I T."/>
            <person name="Kuroki Y."/>
            <person name="Toyoda A."/>
            <person name="Suzuki Y."/>
            <person name="Hashimoto A."/>
            <person name="Yamaguchi K."/>
            <person name="Sugano A."/>
            <person name="Kohara Y."/>
            <person name="Fujiyama A."/>
            <person name="Anterola A."/>
            <person name="Aoki S."/>
            <person name="Ashton N."/>
            <person name="Barbazuk W.B."/>
            <person name="Barker E."/>
            <person name="Bennetzen J."/>
            <person name="Bezanilla M."/>
            <person name="Blankenship R."/>
            <person name="Cho S.H."/>
            <person name="Dutcher S."/>
            <person name="Estelle M."/>
            <person name="Fawcett J.A."/>
            <person name="Gundlach H."/>
            <person name="Hanada K."/>
            <person name="Heyl A."/>
            <person name="Hicks K.A."/>
            <person name="Hugh J."/>
            <person name="Lohr M."/>
            <person name="Mayer K."/>
            <person name="Melkozernov A."/>
            <person name="Murata T."/>
            <person name="Nelson D."/>
            <person name="Pils B."/>
            <person name="Prigge M."/>
            <person name="Reiss B."/>
            <person name="Renner T."/>
            <person name="Rombauts S."/>
            <person name="Rushton P."/>
            <person name="Sanderfoot A."/>
            <person name="Schween G."/>
            <person name="Shiu S.-H."/>
            <person name="Stueber K."/>
            <person name="Theodoulou F.L."/>
            <person name="Tu H."/>
            <person name="Van de Peer Y."/>
            <person name="Verrier P.J."/>
            <person name="Waters E."/>
            <person name="Wood A."/>
            <person name="Yang L."/>
            <person name="Cove D."/>
            <person name="Cuming A."/>
            <person name="Hasebe M."/>
            <person name="Lucas S."/>
            <person name="Mishler D.B."/>
            <person name="Reski R."/>
            <person name="Grigoriev I."/>
            <person name="Quatrano R.S."/>
            <person name="Boore J.L."/>
        </authorList>
    </citation>
    <scope>NUCLEOTIDE SEQUENCE [LARGE SCALE GENOMIC DNA]</scope>
</reference>
<dbReference type="AlphaFoldDB" id="A9U5S0"/>
<dbReference type="EMBL" id="DS545608">
    <property type="protein sequence ID" value="EDQ48983.1"/>
    <property type="molecule type" value="Genomic_DNA"/>
</dbReference>
<organism>
    <name type="scientific">Physcomitrium patens</name>
    <name type="common">Spreading-leaved earth moss</name>
    <name type="synonym">Physcomitrella patens</name>
    <dbReference type="NCBI Taxonomy" id="3218"/>
    <lineage>
        <taxon>Eukaryota</taxon>
        <taxon>Viridiplantae</taxon>
        <taxon>Streptophyta</taxon>
        <taxon>Embryophyta</taxon>
        <taxon>Bryophyta</taxon>
        <taxon>Bryophytina</taxon>
        <taxon>Bryopsida</taxon>
        <taxon>Funariidae</taxon>
        <taxon>Funariales</taxon>
        <taxon>Funariaceae</taxon>
        <taxon>Physcomitrium</taxon>
    </lineage>
</organism>
<protein>
    <submittedName>
        <fullName evidence="1">Predicted protein</fullName>
    </submittedName>
</protein>
<sequence length="199" mass="21730">MTSEGLAVSIAVQMGAVDDRMTSVVPLATFRGLPGNKAHTGMMMMVVQLAMEWHPLFPMEFFERFAGLLVALPTSALGNFFNVWPSAHNSHSLALGSQLSQSGPRLTTLTVWPSAHNFHSLAPGSQLSQSGPRLTTLTVWPSTHNSHSLAFSSPLPSSFYYSEIPTPILQMITTFPDYSSILLAEPLFQELSIPVYTIH</sequence>
<proteinExistence type="predicted"/>
<gene>
    <name evidence="1" type="ORF">PHYPADRAFT_102802</name>
</gene>
<evidence type="ECO:0000313" key="1">
    <source>
        <dbReference type="EMBL" id="EDQ48983.1"/>
    </source>
</evidence>